<dbReference type="AlphaFoldDB" id="A0A9P0AJ38"/>
<comment type="cofactor">
    <cofactor evidence="1">
        <name>Zn(2+)</name>
        <dbReference type="ChEBI" id="CHEBI:29105"/>
    </cofactor>
</comment>
<dbReference type="GO" id="GO:0046872">
    <property type="term" value="F:metal ion binding"/>
    <property type="evidence" value="ECO:0007669"/>
    <property type="project" value="UniProtKB-KW"/>
</dbReference>
<dbReference type="EC" id="3.5.4.4" evidence="3"/>
<dbReference type="GO" id="GO:0004000">
    <property type="term" value="F:adenosine deaminase activity"/>
    <property type="evidence" value="ECO:0007669"/>
    <property type="project" value="TreeGrafter"/>
</dbReference>
<dbReference type="Proteomes" id="UP001152759">
    <property type="component" value="Chromosome 7"/>
</dbReference>
<evidence type="ECO:0000313" key="8">
    <source>
        <dbReference type="EMBL" id="CAH0392835.1"/>
    </source>
</evidence>
<protein>
    <recommendedName>
        <fullName evidence="3">adenosine deaminase</fullName>
        <ecNumber evidence="3">3.5.4.4</ecNumber>
    </recommendedName>
</protein>
<keyword evidence="5" id="KW-0378">Hydrolase</keyword>
<gene>
    <name evidence="8" type="ORF">BEMITA_LOCUS11305</name>
</gene>
<reference evidence="8" key="1">
    <citation type="submission" date="2021-12" db="EMBL/GenBank/DDBJ databases">
        <authorList>
            <person name="King R."/>
        </authorList>
    </citation>
    <scope>NUCLEOTIDE SEQUENCE</scope>
</reference>
<keyword evidence="6" id="KW-0862">Zinc</keyword>
<dbReference type="GO" id="GO:0006154">
    <property type="term" value="P:adenosine catabolic process"/>
    <property type="evidence" value="ECO:0007669"/>
    <property type="project" value="TreeGrafter"/>
</dbReference>
<dbReference type="GO" id="GO:0060169">
    <property type="term" value="P:negative regulation of adenosine receptor signaling pathway"/>
    <property type="evidence" value="ECO:0007669"/>
    <property type="project" value="TreeGrafter"/>
</dbReference>
<keyword evidence="9" id="KW-1185">Reference proteome</keyword>
<accession>A0A9P0AJ38</accession>
<organism evidence="8 9">
    <name type="scientific">Bemisia tabaci</name>
    <name type="common">Sweetpotato whitefly</name>
    <name type="synonym">Aleurodes tabaci</name>
    <dbReference type="NCBI Taxonomy" id="7038"/>
    <lineage>
        <taxon>Eukaryota</taxon>
        <taxon>Metazoa</taxon>
        <taxon>Ecdysozoa</taxon>
        <taxon>Arthropoda</taxon>
        <taxon>Hexapoda</taxon>
        <taxon>Insecta</taxon>
        <taxon>Pterygota</taxon>
        <taxon>Neoptera</taxon>
        <taxon>Paraneoptera</taxon>
        <taxon>Hemiptera</taxon>
        <taxon>Sternorrhyncha</taxon>
        <taxon>Aleyrodoidea</taxon>
        <taxon>Aleyrodidae</taxon>
        <taxon>Aleyrodinae</taxon>
        <taxon>Bemisia</taxon>
    </lineage>
</organism>
<dbReference type="InterPro" id="IPR006330">
    <property type="entry name" value="Ado/ade_deaminase"/>
</dbReference>
<evidence type="ECO:0000313" key="9">
    <source>
        <dbReference type="Proteomes" id="UP001152759"/>
    </source>
</evidence>
<sequence>MHGREAPRDVSSHSCNKTCNVSEEVELHVHLDGCARYETLYELATKKNLYIPGSGTFEDLKKNCIIREPESLAAFLKPYKFYNPYYAGDLEAIERLAYEFCEDSKRCNVIYSEVRYSPHKLVGFASCDKYGLQEEAPNNPDLISFFAEAKRRGYGTTIHAGEVSGPAGIKRNLNAARSCFLPEDEKKDLIKRLMEAYG</sequence>
<dbReference type="GO" id="GO:0009897">
    <property type="term" value="C:external side of plasma membrane"/>
    <property type="evidence" value="ECO:0007669"/>
    <property type="project" value="TreeGrafter"/>
</dbReference>
<comment type="similarity">
    <text evidence="2">Belongs to the metallo-dependent hydrolases superfamily. Adenosine and AMP deaminases family.</text>
</comment>
<evidence type="ECO:0000256" key="2">
    <source>
        <dbReference type="ARBA" id="ARBA00006676"/>
    </source>
</evidence>
<evidence type="ECO:0000256" key="5">
    <source>
        <dbReference type="ARBA" id="ARBA00022801"/>
    </source>
</evidence>
<evidence type="ECO:0000256" key="6">
    <source>
        <dbReference type="ARBA" id="ARBA00022833"/>
    </source>
</evidence>
<dbReference type="Gene3D" id="3.20.20.140">
    <property type="entry name" value="Metal-dependent hydrolases"/>
    <property type="match status" value="1"/>
</dbReference>
<evidence type="ECO:0000256" key="4">
    <source>
        <dbReference type="ARBA" id="ARBA00022723"/>
    </source>
</evidence>
<dbReference type="GO" id="GO:0043103">
    <property type="term" value="P:hypoxanthine salvage"/>
    <property type="evidence" value="ECO:0007669"/>
    <property type="project" value="TreeGrafter"/>
</dbReference>
<dbReference type="PANTHER" id="PTHR11409:SF43">
    <property type="entry name" value="ADENOSINE DEAMINASE"/>
    <property type="match status" value="1"/>
</dbReference>
<dbReference type="InterPro" id="IPR032466">
    <property type="entry name" value="Metal_Hydrolase"/>
</dbReference>
<dbReference type="GO" id="GO:0046103">
    <property type="term" value="P:inosine biosynthetic process"/>
    <property type="evidence" value="ECO:0007669"/>
    <property type="project" value="TreeGrafter"/>
</dbReference>
<feature type="domain" description="Adenosine deaminase" evidence="7">
    <location>
        <begin position="25"/>
        <end position="122"/>
    </location>
</feature>
<dbReference type="SUPFAM" id="SSF51556">
    <property type="entry name" value="Metallo-dependent hydrolases"/>
    <property type="match status" value="1"/>
</dbReference>
<keyword evidence="4" id="KW-0479">Metal-binding</keyword>
<dbReference type="PANTHER" id="PTHR11409">
    <property type="entry name" value="ADENOSINE DEAMINASE"/>
    <property type="match status" value="1"/>
</dbReference>
<dbReference type="GO" id="GO:0005829">
    <property type="term" value="C:cytosol"/>
    <property type="evidence" value="ECO:0007669"/>
    <property type="project" value="TreeGrafter"/>
</dbReference>
<name>A0A9P0AJ38_BEMTA</name>
<dbReference type="EMBL" id="OU963868">
    <property type="protein sequence ID" value="CAH0392835.1"/>
    <property type="molecule type" value="Genomic_DNA"/>
</dbReference>
<evidence type="ECO:0000256" key="3">
    <source>
        <dbReference type="ARBA" id="ARBA00012784"/>
    </source>
</evidence>
<evidence type="ECO:0000259" key="7">
    <source>
        <dbReference type="Pfam" id="PF00962"/>
    </source>
</evidence>
<dbReference type="Pfam" id="PF00962">
    <property type="entry name" value="A_deaminase"/>
    <property type="match status" value="1"/>
</dbReference>
<dbReference type="InterPro" id="IPR001365">
    <property type="entry name" value="A_deaminase_dom"/>
</dbReference>
<evidence type="ECO:0000256" key="1">
    <source>
        <dbReference type="ARBA" id="ARBA00001947"/>
    </source>
</evidence>
<proteinExistence type="inferred from homology"/>